<organism evidence="8 9">
    <name type="scientific">Serinibacter arcticus</name>
    <dbReference type="NCBI Taxonomy" id="1655435"/>
    <lineage>
        <taxon>Bacteria</taxon>
        <taxon>Bacillati</taxon>
        <taxon>Actinomycetota</taxon>
        <taxon>Actinomycetes</taxon>
        <taxon>Micrococcales</taxon>
        <taxon>Beutenbergiaceae</taxon>
        <taxon>Serinibacter</taxon>
    </lineage>
</organism>
<keyword evidence="4 6" id="KW-1133">Transmembrane helix</keyword>
<dbReference type="InterPro" id="IPR036837">
    <property type="entry name" value="Cation_efflux_CTD_sf"/>
</dbReference>
<reference evidence="8 9" key="1">
    <citation type="submission" date="2018-11" db="EMBL/GenBank/DDBJ databases">
        <title>Complete genome sequencing of the Actinobacteria Serinibacter sp. K3-2.</title>
        <authorList>
            <person name="Rakitin A.L."/>
            <person name="Beletsky A.V."/>
            <person name="Mardanov A.V."/>
            <person name="Ravin N.V."/>
            <person name="Gromova A.S."/>
            <person name="Filippova S.N."/>
            <person name="Gal'Chenko V.F."/>
        </authorList>
    </citation>
    <scope>NUCLEOTIDE SEQUENCE [LARGE SCALE GENOMIC DNA]</scope>
    <source>
        <strain evidence="8 9">K3-2</strain>
    </source>
</reference>
<dbReference type="GO" id="GO:0016020">
    <property type="term" value="C:membrane"/>
    <property type="evidence" value="ECO:0007669"/>
    <property type="project" value="UniProtKB-SubCell"/>
</dbReference>
<comment type="subcellular location">
    <subcellularLocation>
        <location evidence="1">Membrane</location>
        <topology evidence="1">Multi-pass membrane protein</topology>
    </subcellularLocation>
</comment>
<feature type="transmembrane region" description="Helical" evidence="6">
    <location>
        <begin position="168"/>
        <end position="188"/>
    </location>
</feature>
<dbReference type="NCBIfam" id="TIGR01297">
    <property type="entry name" value="CDF"/>
    <property type="match status" value="1"/>
</dbReference>
<name>A0A4Z1DWQ1_9MICO</name>
<dbReference type="PANTHER" id="PTHR13414">
    <property type="entry name" value="HUEL-CATION TRANSPORTER"/>
    <property type="match status" value="1"/>
</dbReference>
<comment type="caution">
    <text evidence="8">The sequence shown here is derived from an EMBL/GenBank/DDBJ whole genome shotgun (WGS) entry which is preliminary data.</text>
</comment>
<dbReference type="Pfam" id="PF01545">
    <property type="entry name" value="Cation_efflux"/>
    <property type="match status" value="1"/>
</dbReference>
<accession>A0A4Z1DWQ1</accession>
<dbReference type="SUPFAM" id="SSF160240">
    <property type="entry name" value="Cation efflux protein cytoplasmic domain-like"/>
    <property type="match status" value="1"/>
</dbReference>
<dbReference type="GO" id="GO:0006829">
    <property type="term" value="P:zinc ion transport"/>
    <property type="evidence" value="ECO:0007669"/>
    <property type="project" value="InterPro"/>
</dbReference>
<dbReference type="InterPro" id="IPR058533">
    <property type="entry name" value="Cation_efflux_TM"/>
</dbReference>
<keyword evidence="5 6" id="KW-0472">Membrane</keyword>
<dbReference type="SUPFAM" id="SSF161111">
    <property type="entry name" value="Cation efflux protein transmembrane domain-like"/>
    <property type="match status" value="1"/>
</dbReference>
<sequence length="307" mass="32239">MSTKGGNRAIIAALAANLGIAVTKFVAWALTGSSSMLAEGVHSVADSGNQLLLLLGGRRAVRAADAEHPFGYGRARYFYAFVVSIVLFTLGGLFALYEAWHKFSDPHPIEGRWWWVPLAVLALAIVMEGFSLRTAVHESRPSKGEQSWWSFITTSKSPELPVILLEDLGALVGLVLAGFGVSMTLVTGDGRWDAIGSAAIGLLLVAIAAILARETASLLLGESAGPGVVAAVREALVGGGVTSIIHLKTLHLGPEELLVVAKIEVPSAATAADVAEAIDGAERRVREAVPIARVIYLEPDLRHAVAG</sequence>
<dbReference type="PANTHER" id="PTHR13414:SF9">
    <property type="entry name" value="PROTON-COUPLED ZINC ANTIPORTER SLC30A9, MITOCHONDRIAL"/>
    <property type="match status" value="1"/>
</dbReference>
<keyword evidence="9" id="KW-1185">Reference proteome</keyword>
<feature type="transmembrane region" description="Helical" evidence="6">
    <location>
        <begin position="9"/>
        <end position="30"/>
    </location>
</feature>
<dbReference type="InterPro" id="IPR040177">
    <property type="entry name" value="SLC30A9"/>
</dbReference>
<feature type="transmembrane region" description="Helical" evidence="6">
    <location>
        <begin position="194"/>
        <end position="212"/>
    </location>
</feature>
<gene>
    <name evidence="8" type="ORF">SERN_2656</name>
</gene>
<dbReference type="AlphaFoldDB" id="A0A4Z1DWQ1"/>
<feature type="transmembrane region" description="Helical" evidence="6">
    <location>
        <begin position="77"/>
        <end position="100"/>
    </location>
</feature>
<dbReference type="Proteomes" id="UP000297318">
    <property type="component" value="Unassembled WGS sequence"/>
</dbReference>
<evidence type="ECO:0000256" key="1">
    <source>
        <dbReference type="ARBA" id="ARBA00004141"/>
    </source>
</evidence>
<evidence type="ECO:0000256" key="6">
    <source>
        <dbReference type="SAM" id="Phobius"/>
    </source>
</evidence>
<evidence type="ECO:0000256" key="4">
    <source>
        <dbReference type="ARBA" id="ARBA00022989"/>
    </source>
</evidence>
<keyword evidence="2" id="KW-0813">Transport</keyword>
<dbReference type="RefSeq" id="WP_135850673.1">
    <property type="nucleotide sequence ID" value="NZ_RHPJ01000004.1"/>
</dbReference>
<dbReference type="OrthoDB" id="9806522at2"/>
<evidence type="ECO:0000256" key="5">
    <source>
        <dbReference type="ARBA" id="ARBA00023136"/>
    </source>
</evidence>
<dbReference type="Gene3D" id="1.20.1510.10">
    <property type="entry name" value="Cation efflux protein transmembrane domain"/>
    <property type="match status" value="1"/>
</dbReference>
<evidence type="ECO:0000313" key="9">
    <source>
        <dbReference type="Proteomes" id="UP000297318"/>
    </source>
</evidence>
<dbReference type="InterPro" id="IPR027469">
    <property type="entry name" value="Cation_efflux_TMD_sf"/>
</dbReference>
<evidence type="ECO:0000313" key="8">
    <source>
        <dbReference type="EMBL" id="TGO04065.1"/>
    </source>
</evidence>
<protein>
    <submittedName>
        <fullName evidence="8">Cation transporter</fullName>
    </submittedName>
</protein>
<evidence type="ECO:0000256" key="2">
    <source>
        <dbReference type="ARBA" id="ARBA00022448"/>
    </source>
</evidence>
<evidence type="ECO:0000256" key="3">
    <source>
        <dbReference type="ARBA" id="ARBA00022692"/>
    </source>
</evidence>
<feature type="transmembrane region" description="Helical" evidence="6">
    <location>
        <begin position="112"/>
        <end position="132"/>
    </location>
</feature>
<feature type="domain" description="Cation efflux protein transmembrane" evidence="7">
    <location>
        <begin position="10"/>
        <end position="220"/>
    </location>
</feature>
<dbReference type="EMBL" id="RHPJ01000004">
    <property type="protein sequence ID" value="TGO04065.1"/>
    <property type="molecule type" value="Genomic_DNA"/>
</dbReference>
<evidence type="ECO:0000259" key="7">
    <source>
        <dbReference type="Pfam" id="PF01545"/>
    </source>
</evidence>
<dbReference type="InterPro" id="IPR002524">
    <property type="entry name" value="Cation_efflux"/>
</dbReference>
<keyword evidence="3 6" id="KW-0812">Transmembrane</keyword>
<proteinExistence type="predicted"/>
<dbReference type="GO" id="GO:0008324">
    <property type="term" value="F:monoatomic cation transmembrane transporter activity"/>
    <property type="evidence" value="ECO:0007669"/>
    <property type="project" value="InterPro"/>
</dbReference>